<name>A0A3L6DX76_MAIZE</name>
<evidence type="ECO:0000256" key="1">
    <source>
        <dbReference type="SAM" id="MobiDB-lite"/>
    </source>
</evidence>
<proteinExistence type="predicted"/>
<reference evidence="2 3" key="1">
    <citation type="journal article" date="2018" name="Nat. Genet.">
        <title>Extensive intraspecific gene order and gene structural variations between Mo17 and other maize genomes.</title>
        <authorList>
            <person name="Sun S."/>
            <person name="Zhou Y."/>
            <person name="Chen J."/>
            <person name="Shi J."/>
            <person name="Zhao H."/>
            <person name="Zhao H."/>
            <person name="Song W."/>
            <person name="Zhang M."/>
            <person name="Cui Y."/>
            <person name="Dong X."/>
            <person name="Liu H."/>
            <person name="Ma X."/>
            <person name="Jiao Y."/>
            <person name="Wang B."/>
            <person name="Wei X."/>
            <person name="Stein J.C."/>
            <person name="Glaubitz J.C."/>
            <person name="Lu F."/>
            <person name="Yu G."/>
            <person name="Liang C."/>
            <person name="Fengler K."/>
            <person name="Li B."/>
            <person name="Rafalski A."/>
            <person name="Schnable P.S."/>
            <person name="Ware D.H."/>
            <person name="Buckler E.S."/>
            <person name="Lai J."/>
        </authorList>
    </citation>
    <scope>NUCLEOTIDE SEQUENCE [LARGE SCALE GENOMIC DNA]</scope>
    <source>
        <strain evidence="3">cv. Missouri 17</strain>
        <tissue evidence="2">Seedling</tissue>
    </source>
</reference>
<dbReference type="EMBL" id="NCVQ01000008">
    <property type="protein sequence ID" value="PWZ13172.1"/>
    <property type="molecule type" value="Genomic_DNA"/>
</dbReference>
<gene>
    <name evidence="2" type="ORF">Zm00014a_042186</name>
</gene>
<feature type="region of interest" description="Disordered" evidence="1">
    <location>
        <begin position="1"/>
        <end position="46"/>
    </location>
</feature>
<comment type="caution">
    <text evidence="2">The sequence shown here is derived from an EMBL/GenBank/DDBJ whole genome shotgun (WGS) entry which is preliminary data.</text>
</comment>
<protein>
    <submittedName>
        <fullName evidence="2">Uncharacterized protein</fullName>
    </submittedName>
</protein>
<sequence length="164" mass="17147">MAPPATSMAGAQSSSPSSHGHQQLKPFPCSPAARNQQPSPARPPLCAGASSPLMPPNYKPSSPYARARVIPPPASLLSIEPSLVSLPWWTLGARAPFSLLACCCTVPLVLARCSTKCATSHALQQLHPLPCVVIELRYCTSPMENNSPSASSARLAALALVLSQ</sequence>
<evidence type="ECO:0000313" key="3">
    <source>
        <dbReference type="Proteomes" id="UP000251960"/>
    </source>
</evidence>
<dbReference type="Proteomes" id="UP000251960">
    <property type="component" value="Chromosome 7"/>
</dbReference>
<accession>A0A3L6DX76</accession>
<organism evidence="2 3">
    <name type="scientific">Zea mays</name>
    <name type="common">Maize</name>
    <dbReference type="NCBI Taxonomy" id="4577"/>
    <lineage>
        <taxon>Eukaryota</taxon>
        <taxon>Viridiplantae</taxon>
        <taxon>Streptophyta</taxon>
        <taxon>Embryophyta</taxon>
        <taxon>Tracheophyta</taxon>
        <taxon>Spermatophyta</taxon>
        <taxon>Magnoliopsida</taxon>
        <taxon>Liliopsida</taxon>
        <taxon>Poales</taxon>
        <taxon>Poaceae</taxon>
        <taxon>PACMAD clade</taxon>
        <taxon>Panicoideae</taxon>
        <taxon>Andropogonodae</taxon>
        <taxon>Andropogoneae</taxon>
        <taxon>Tripsacinae</taxon>
        <taxon>Zea</taxon>
    </lineage>
</organism>
<feature type="compositionally biased region" description="Low complexity" evidence="1">
    <location>
        <begin position="7"/>
        <end position="21"/>
    </location>
</feature>
<dbReference type="AlphaFoldDB" id="A0A3L6DX76"/>
<evidence type="ECO:0000313" key="2">
    <source>
        <dbReference type="EMBL" id="PWZ13172.1"/>
    </source>
</evidence>